<keyword evidence="2" id="KW-1133">Transmembrane helix</keyword>
<dbReference type="GO" id="GO:0005886">
    <property type="term" value="C:plasma membrane"/>
    <property type="evidence" value="ECO:0007669"/>
    <property type="project" value="UniProtKB-SubCell"/>
</dbReference>
<keyword evidence="2" id="KW-1003">Cell membrane</keyword>
<keyword evidence="4" id="KW-1185">Reference proteome</keyword>
<dbReference type="GO" id="GO:0048038">
    <property type="term" value="F:quinone binding"/>
    <property type="evidence" value="ECO:0007669"/>
    <property type="project" value="UniProtKB-UniRule"/>
</dbReference>
<dbReference type="InterPro" id="IPR001457">
    <property type="entry name" value="NADH_UbQ/plastoQ_OxRdtase_su6"/>
</dbReference>
<keyword evidence="2" id="KW-0812">Transmembrane</keyword>
<keyword evidence="2" id="KW-0520">NAD</keyword>
<reference evidence="4" key="1">
    <citation type="submission" date="2005-08" db="EMBL/GenBank/DDBJ databases">
        <title>Complete sequence of Pelodictyon luteolum DSM 273.</title>
        <authorList>
            <consortium name="US DOE Joint Genome Institute"/>
            <person name="Copeland A."/>
            <person name="Lucas S."/>
            <person name="Lapidus A."/>
            <person name="Barry K."/>
            <person name="Detter J.C."/>
            <person name="Glavina T."/>
            <person name="Hammon N."/>
            <person name="Israni S."/>
            <person name="Pitluck S."/>
            <person name="Bryant D."/>
            <person name="Schmutz J."/>
            <person name="Larimer F."/>
            <person name="Land M."/>
            <person name="Kyrpides N."/>
            <person name="Ivanova N."/>
            <person name="Richardson P."/>
        </authorList>
    </citation>
    <scope>NUCLEOTIDE SEQUENCE [LARGE SCALE GENOMIC DNA]</scope>
    <source>
        <strain evidence="4">DSM 273 / BCRC 81028 / 2530</strain>
    </source>
</reference>
<dbReference type="OrthoDB" id="981464at2"/>
<evidence type="ECO:0000313" key="3">
    <source>
        <dbReference type="EMBL" id="ABB23624.1"/>
    </source>
</evidence>
<dbReference type="EC" id="7.1.1.-" evidence="2"/>
<keyword evidence="2" id="KW-0874">Quinone</keyword>
<protein>
    <recommendedName>
        <fullName evidence="2">NADH-quinone oxidoreductase subunit J</fullName>
        <ecNumber evidence="2">7.1.1.-</ecNumber>
    </recommendedName>
</protein>
<name>Q3B4V7_CHLL3</name>
<evidence type="ECO:0000313" key="4">
    <source>
        <dbReference type="Proteomes" id="UP000002709"/>
    </source>
</evidence>
<feature type="transmembrane region" description="Helical" evidence="2">
    <location>
        <begin position="57"/>
        <end position="79"/>
    </location>
</feature>
<dbReference type="GO" id="GO:0016491">
    <property type="term" value="F:oxidoreductase activity"/>
    <property type="evidence" value="ECO:0007669"/>
    <property type="project" value="UniProtKB-KW"/>
</dbReference>
<feature type="transmembrane region" description="Helical" evidence="2">
    <location>
        <begin position="141"/>
        <end position="163"/>
    </location>
</feature>
<keyword evidence="3" id="KW-0560">Oxidoreductase</keyword>
<comment type="subcellular location">
    <subcellularLocation>
        <location evidence="2">Cell membrane</location>
        <topology evidence="2">Multi-pass membrane protein</topology>
    </subcellularLocation>
</comment>
<gene>
    <name evidence="3" type="ordered locus">Plut_0749</name>
</gene>
<dbReference type="PANTHER" id="PTHR33269">
    <property type="entry name" value="NADH-UBIQUINONE OXIDOREDUCTASE CHAIN 6"/>
    <property type="match status" value="1"/>
</dbReference>
<feature type="transmembrane region" description="Helical" evidence="2">
    <location>
        <begin position="6"/>
        <end position="26"/>
    </location>
</feature>
<keyword evidence="2" id="KW-0472">Membrane</keyword>
<sequence length="177" mass="19257">MTNPTYTAIFYLFAAITVLSAAFVVFSRNIIYSAFSLLFTFFGVAALYVFLSADFIAVTQVVVYVGGILVLLLFGVMFTNKVMTTDLKADVLNVVPGALLFLGTLAGLLYTFYTTNGWMPSETMLEGSVVERIGFETMSRFVLPFEMASILLLAALIGAAFLARYDAKGARGNSEQP</sequence>
<dbReference type="Proteomes" id="UP000002709">
    <property type="component" value="Chromosome"/>
</dbReference>
<dbReference type="HOGENOM" id="CLU_085957_2_2_10"/>
<dbReference type="AlphaFoldDB" id="Q3B4V7"/>
<evidence type="ECO:0000256" key="1">
    <source>
        <dbReference type="ARBA" id="ARBA00005698"/>
    </source>
</evidence>
<feature type="transmembrane region" description="Helical" evidence="2">
    <location>
        <begin position="91"/>
        <end position="113"/>
    </location>
</feature>
<accession>Q3B4V7</accession>
<comment type="similarity">
    <text evidence="1 2">Belongs to the complex I subunit 6 family.</text>
</comment>
<comment type="catalytic activity">
    <reaction evidence="2">
        <text>a quinone + NADH + 5 H(+)(in) = a quinol + NAD(+) + 4 H(+)(out)</text>
        <dbReference type="Rhea" id="RHEA:57888"/>
        <dbReference type="ChEBI" id="CHEBI:15378"/>
        <dbReference type="ChEBI" id="CHEBI:24646"/>
        <dbReference type="ChEBI" id="CHEBI:57540"/>
        <dbReference type="ChEBI" id="CHEBI:57945"/>
        <dbReference type="ChEBI" id="CHEBI:132124"/>
    </reaction>
</comment>
<dbReference type="STRING" id="319225.Plut_0749"/>
<dbReference type="eggNOG" id="COG0839">
    <property type="taxonomic scope" value="Bacteria"/>
</dbReference>
<evidence type="ECO:0000256" key="2">
    <source>
        <dbReference type="RuleBase" id="RU004429"/>
    </source>
</evidence>
<feature type="transmembrane region" description="Helical" evidence="2">
    <location>
        <begin position="31"/>
        <end position="51"/>
    </location>
</feature>
<comment type="function">
    <text evidence="2">NDH-1 shuttles electrons from NADH, via FMN and iron-sulfur (Fe-S) centers, to quinones in the respiratory chain. Couples the redox reaction to proton translocation (for every two electrons transferred, four hydrogen ions are translocated across the cytoplasmic membrane), and thus conserves the redox energy in a proton gradient.</text>
</comment>
<dbReference type="GO" id="GO:0008137">
    <property type="term" value="F:NADH dehydrogenase (ubiquinone) activity"/>
    <property type="evidence" value="ECO:0007669"/>
    <property type="project" value="UniProtKB-UniRule"/>
</dbReference>
<dbReference type="Pfam" id="PF00499">
    <property type="entry name" value="Oxidored_q3"/>
    <property type="match status" value="1"/>
</dbReference>
<dbReference type="KEGG" id="plt:Plut_0749"/>
<dbReference type="PANTHER" id="PTHR33269:SF17">
    <property type="entry name" value="NADH-UBIQUINONE OXIDOREDUCTASE CHAIN 6"/>
    <property type="match status" value="1"/>
</dbReference>
<organism evidence="3 4">
    <name type="scientific">Chlorobium luteolum (strain DSM 273 / BCRC 81028 / 2530)</name>
    <name type="common">Pelodictyon luteolum</name>
    <dbReference type="NCBI Taxonomy" id="319225"/>
    <lineage>
        <taxon>Bacteria</taxon>
        <taxon>Pseudomonadati</taxon>
        <taxon>Chlorobiota</taxon>
        <taxon>Chlorobiia</taxon>
        <taxon>Chlorobiales</taxon>
        <taxon>Chlorobiaceae</taxon>
        <taxon>Chlorobium/Pelodictyon group</taxon>
        <taxon>Pelodictyon</taxon>
    </lineage>
</organism>
<dbReference type="RefSeq" id="WP_011357498.1">
    <property type="nucleotide sequence ID" value="NC_007512.1"/>
</dbReference>
<proteinExistence type="inferred from homology"/>
<dbReference type="EMBL" id="CP000096">
    <property type="protein sequence ID" value="ABB23624.1"/>
    <property type="molecule type" value="Genomic_DNA"/>
</dbReference>
<dbReference type="Gene3D" id="1.20.120.1200">
    <property type="entry name" value="NADH-ubiquinone/plastoquinone oxidoreductase chain 6, subunit NuoJ"/>
    <property type="match status" value="1"/>
</dbReference>
<dbReference type="InterPro" id="IPR042106">
    <property type="entry name" value="Nuo/plastoQ_OxRdtase_6_NuoJ"/>
</dbReference>